<dbReference type="Proteomes" id="UP001165064">
    <property type="component" value="Unassembled WGS sequence"/>
</dbReference>
<sequence length="265" mass="28519">MTGTSNTDSVILKRSAPDFSKSSDLPSNPVFSINQETMSNISQESPDIEKQPLRPETNNEKINDTDAEAEAPNEEENKANVGESGGHDDSQVLHGPKFIMCILSTCLCLFLIALDQTITAAILSEVANKFKSFDKIAWITAGFFLGTGALGQVWGQVSTIWGRKWVMILGIVVFESGSLICALSNSMSLLIAGRVIQGMGGANIQTLAMMICSEVSSVDARPVVFSLVPITFTIASVVGPVVGGAFATYVSWRWCFYINLCFVSS</sequence>
<protein>
    <submittedName>
        <fullName evidence="1">Unnamed protein product</fullName>
    </submittedName>
</protein>
<gene>
    <name evidence="1" type="ORF">Amon02_000142700</name>
</gene>
<name>A0ACB5SUM3_AMBMO</name>
<reference evidence="1" key="1">
    <citation type="submission" date="2023-04" db="EMBL/GenBank/DDBJ databases">
        <title>Ambrosiozyma monospora NBRC 10751.</title>
        <authorList>
            <person name="Ichikawa N."/>
            <person name="Sato H."/>
            <person name="Tonouchi N."/>
        </authorList>
    </citation>
    <scope>NUCLEOTIDE SEQUENCE</scope>
    <source>
        <strain evidence="1">NBRC 10751</strain>
    </source>
</reference>
<proteinExistence type="predicted"/>
<organism evidence="1 2">
    <name type="scientific">Ambrosiozyma monospora</name>
    <name type="common">Yeast</name>
    <name type="synonym">Endomycopsis monosporus</name>
    <dbReference type="NCBI Taxonomy" id="43982"/>
    <lineage>
        <taxon>Eukaryota</taxon>
        <taxon>Fungi</taxon>
        <taxon>Dikarya</taxon>
        <taxon>Ascomycota</taxon>
        <taxon>Saccharomycotina</taxon>
        <taxon>Pichiomycetes</taxon>
        <taxon>Pichiales</taxon>
        <taxon>Pichiaceae</taxon>
        <taxon>Ambrosiozyma</taxon>
    </lineage>
</organism>
<accession>A0ACB5SUM3</accession>
<comment type="caution">
    <text evidence="1">The sequence shown here is derived from an EMBL/GenBank/DDBJ whole genome shotgun (WGS) entry which is preliminary data.</text>
</comment>
<dbReference type="EMBL" id="BSXS01000689">
    <property type="protein sequence ID" value="GME73505.1"/>
    <property type="molecule type" value="Genomic_DNA"/>
</dbReference>
<evidence type="ECO:0000313" key="1">
    <source>
        <dbReference type="EMBL" id="GME73505.1"/>
    </source>
</evidence>
<evidence type="ECO:0000313" key="2">
    <source>
        <dbReference type="Proteomes" id="UP001165064"/>
    </source>
</evidence>
<keyword evidence="2" id="KW-1185">Reference proteome</keyword>